<feature type="region of interest" description="Disordered" evidence="1">
    <location>
        <begin position="387"/>
        <end position="410"/>
    </location>
</feature>
<dbReference type="AlphaFoldDB" id="A0A8H6M2J8"/>
<accession>A0A8H6M2J8</accession>
<proteinExistence type="predicted"/>
<name>A0A8H6M2J8_9AGAR</name>
<protein>
    <submittedName>
        <fullName evidence="2">Uncharacterized protein</fullName>
    </submittedName>
</protein>
<dbReference type="Proteomes" id="UP000521943">
    <property type="component" value="Unassembled WGS sequence"/>
</dbReference>
<feature type="region of interest" description="Disordered" evidence="1">
    <location>
        <begin position="211"/>
        <end position="242"/>
    </location>
</feature>
<reference evidence="2 3" key="1">
    <citation type="submission" date="2020-07" db="EMBL/GenBank/DDBJ databases">
        <title>Comparative genomics of pyrophilous fungi reveals a link between fire events and developmental genes.</title>
        <authorList>
            <consortium name="DOE Joint Genome Institute"/>
            <person name="Steindorff A.S."/>
            <person name="Carver A."/>
            <person name="Calhoun S."/>
            <person name="Stillman K."/>
            <person name="Liu H."/>
            <person name="Lipzen A."/>
            <person name="Pangilinan J."/>
            <person name="Labutti K."/>
            <person name="Bruns T.D."/>
            <person name="Grigoriev I.V."/>
        </authorList>
    </citation>
    <scope>NUCLEOTIDE SEQUENCE [LARGE SCALE GENOMIC DNA]</scope>
    <source>
        <strain evidence="2 3">CBS 144469</strain>
    </source>
</reference>
<gene>
    <name evidence="2" type="ORF">DFP72DRAFT_913768</name>
</gene>
<evidence type="ECO:0000313" key="2">
    <source>
        <dbReference type="EMBL" id="KAF6749267.1"/>
    </source>
</evidence>
<keyword evidence="3" id="KW-1185">Reference proteome</keyword>
<evidence type="ECO:0000256" key="1">
    <source>
        <dbReference type="SAM" id="MobiDB-lite"/>
    </source>
</evidence>
<feature type="compositionally biased region" description="Polar residues" evidence="1">
    <location>
        <begin position="264"/>
        <end position="273"/>
    </location>
</feature>
<sequence length="438" mass="47574">MSMFQESSDFAVNDLSIINTGRDYIDNSTSIVHHHSTSVNQTYNQSNIQGLVINGQVMNSSFTSVVGSAGSNAGGPTRATIPSPPGRGTTPHEATPSPPRTGSLRAFGSAPGYCSILPPRVAYQEPPESTPLRKGNVSPELSHPIHMRPVLDEDAISSDGALSEPRVAYNQTNVDGFIINGSVTGSMINAYPKGRSLSSAVTLESCGMSPPMRLPLLESEDNIKGRTSDDTSNQRPAPRGHVYHQSGVRGFIINGKVTNSVLWSPPNRVSSNNTKEKHRYRRESGTYPHMRHPMPYPSPPSQPSLFERDARHGTRQPVQRPMPTMQGYHPPDRFPDPHLAPNALWPWETGVPSPAPAQYAYPGENTAFGNYAGPRMAQPSSYWPKFSDELTSGSRDARRMDGYLSPNSAPPRLSEYGSLYAASAPHESGCSETAPWRG</sequence>
<comment type="caution">
    <text evidence="2">The sequence shown here is derived from an EMBL/GenBank/DDBJ whole genome shotgun (WGS) entry which is preliminary data.</text>
</comment>
<feature type="region of interest" description="Disordered" evidence="1">
    <location>
        <begin position="264"/>
        <end position="302"/>
    </location>
</feature>
<evidence type="ECO:0000313" key="3">
    <source>
        <dbReference type="Proteomes" id="UP000521943"/>
    </source>
</evidence>
<feature type="region of interest" description="Disordered" evidence="1">
    <location>
        <begin position="118"/>
        <end position="138"/>
    </location>
</feature>
<feature type="region of interest" description="Disordered" evidence="1">
    <location>
        <begin position="67"/>
        <end position="105"/>
    </location>
</feature>
<organism evidence="2 3">
    <name type="scientific">Ephemerocybe angulata</name>
    <dbReference type="NCBI Taxonomy" id="980116"/>
    <lineage>
        <taxon>Eukaryota</taxon>
        <taxon>Fungi</taxon>
        <taxon>Dikarya</taxon>
        <taxon>Basidiomycota</taxon>
        <taxon>Agaricomycotina</taxon>
        <taxon>Agaricomycetes</taxon>
        <taxon>Agaricomycetidae</taxon>
        <taxon>Agaricales</taxon>
        <taxon>Agaricineae</taxon>
        <taxon>Psathyrellaceae</taxon>
        <taxon>Ephemerocybe</taxon>
    </lineage>
</organism>
<dbReference type="EMBL" id="JACGCI010000064">
    <property type="protein sequence ID" value="KAF6749267.1"/>
    <property type="molecule type" value="Genomic_DNA"/>
</dbReference>